<reference evidence="2" key="1">
    <citation type="journal article" date="2022" name="bioRxiv">
        <title>Sequencing and chromosome-scale assembly of the giantPleurodeles waltlgenome.</title>
        <authorList>
            <person name="Brown T."/>
            <person name="Elewa A."/>
            <person name="Iarovenko S."/>
            <person name="Subramanian E."/>
            <person name="Araus A.J."/>
            <person name="Petzold A."/>
            <person name="Susuki M."/>
            <person name="Suzuki K.-i.T."/>
            <person name="Hayashi T."/>
            <person name="Toyoda A."/>
            <person name="Oliveira C."/>
            <person name="Osipova E."/>
            <person name="Leigh N.D."/>
            <person name="Simon A."/>
            <person name="Yun M.H."/>
        </authorList>
    </citation>
    <scope>NUCLEOTIDE SEQUENCE</scope>
    <source>
        <strain evidence="2">20211129_DDA</strain>
        <tissue evidence="2">Liver</tissue>
    </source>
</reference>
<name>A0AAV7TKW2_PLEWA</name>
<evidence type="ECO:0000313" key="3">
    <source>
        <dbReference type="Proteomes" id="UP001066276"/>
    </source>
</evidence>
<evidence type="ECO:0000313" key="2">
    <source>
        <dbReference type="EMBL" id="KAJ1176417.1"/>
    </source>
</evidence>
<feature type="region of interest" description="Disordered" evidence="1">
    <location>
        <begin position="1"/>
        <end position="37"/>
    </location>
</feature>
<keyword evidence="3" id="KW-1185">Reference proteome</keyword>
<dbReference type="Proteomes" id="UP001066276">
    <property type="component" value="Chromosome 3_2"/>
</dbReference>
<feature type="compositionally biased region" description="Basic and acidic residues" evidence="1">
    <location>
        <begin position="1"/>
        <end position="16"/>
    </location>
</feature>
<proteinExistence type="predicted"/>
<sequence>MKGKQRCDAGSRHAEEQGVPTSSLQTHWTGSSRDEEGLAECTDSLRRLTEQGEQREDCFLKKKSLAAECTPTFYDNDT</sequence>
<organism evidence="2 3">
    <name type="scientific">Pleurodeles waltl</name>
    <name type="common">Iberian ribbed newt</name>
    <dbReference type="NCBI Taxonomy" id="8319"/>
    <lineage>
        <taxon>Eukaryota</taxon>
        <taxon>Metazoa</taxon>
        <taxon>Chordata</taxon>
        <taxon>Craniata</taxon>
        <taxon>Vertebrata</taxon>
        <taxon>Euteleostomi</taxon>
        <taxon>Amphibia</taxon>
        <taxon>Batrachia</taxon>
        <taxon>Caudata</taxon>
        <taxon>Salamandroidea</taxon>
        <taxon>Salamandridae</taxon>
        <taxon>Pleurodelinae</taxon>
        <taxon>Pleurodeles</taxon>
    </lineage>
</organism>
<evidence type="ECO:0000256" key="1">
    <source>
        <dbReference type="SAM" id="MobiDB-lite"/>
    </source>
</evidence>
<comment type="caution">
    <text evidence="2">The sequence shown here is derived from an EMBL/GenBank/DDBJ whole genome shotgun (WGS) entry which is preliminary data.</text>
</comment>
<protein>
    <submittedName>
        <fullName evidence="2">Uncharacterized protein</fullName>
    </submittedName>
</protein>
<feature type="compositionally biased region" description="Polar residues" evidence="1">
    <location>
        <begin position="19"/>
        <end position="31"/>
    </location>
</feature>
<accession>A0AAV7TKW2</accession>
<dbReference type="EMBL" id="JANPWB010000006">
    <property type="protein sequence ID" value="KAJ1176417.1"/>
    <property type="molecule type" value="Genomic_DNA"/>
</dbReference>
<dbReference type="AlphaFoldDB" id="A0AAV7TKW2"/>
<gene>
    <name evidence="2" type="ORF">NDU88_001698</name>
</gene>